<dbReference type="PANTHER" id="PTHR31560">
    <property type="entry name" value="UPF0652 PROTEIN C16A11.03C-RELATED"/>
    <property type="match status" value="1"/>
</dbReference>
<dbReference type="OrthoDB" id="406045at2759"/>
<dbReference type="Pfam" id="PF09418">
    <property type="entry name" value="DUF2009"/>
    <property type="match status" value="1"/>
</dbReference>
<feature type="region of interest" description="Disordered" evidence="1">
    <location>
        <begin position="1"/>
        <end position="25"/>
    </location>
</feature>
<feature type="domain" description="Non-canonical E2 ubiquitin-conjugating enzyme C-terminal" evidence="2">
    <location>
        <begin position="122"/>
        <end position="578"/>
    </location>
</feature>
<dbReference type="InterPro" id="IPR057668">
    <property type="entry name" value="E2_Ub-conjug_enz_C"/>
</dbReference>
<dbReference type="EMBL" id="FN648486">
    <property type="protein sequence ID" value="CBJ25561.1"/>
    <property type="molecule type" value="Genomic_DNA"/>
</dbReference>
<dbReference type="EMBL" id="FN649727">
    <property type="protein sequence ID" value="CBJ25561.1"/>
    <property type="molecule type" value="Genomic_DNA"/>
</dbReference>
<dbReference type="InterPro" id="IPR018553">
    <property type="entry name" value="E2_Ub-conjug_enz"/>
</dbReference>
<dbReference type="InParanoid" id="D7FW41"/>
<organism evidence="3 4">
    <name type="scientific">Ectocarpus siliculosus</name>
    <name type="common">Brown alga</name>
    <name type="synonym">Conferva siliculosa</name>
    <dbReference type="NCBI Taxonomy" id="2880"/>
    <lineage>
        <taxon>Eukaryota</taxon>
        <taxon>Sar</taxon>
        <taxon>Stramenopiles</taxon>
        <taxon>Ochrophyta</taxon>
        <taxon>PX clade</taxon>
        <taxon>Phaeophyceae</taxon>
        <taxon>Ectocarpales</taxon>
        <taxon>Ectocarpaceae</taxon>
        <taxon>Ectocarpus</taxon>
    </lineage>
</organism>
<keyword evidence="4" id="KW-1185">Reference proteome</keyword>
<dbReference type="OMA" id="DAFAHMF"/>
<dbReference type="PANTHER" id="PTHR31560:SF0">
    <property type="entry name" value="UPF0652 PROTEIN C22H10.08"/>
    <property type="match status" value="1"/>
</dbReference>
<name>D7FW41_ECTSI</name>
<evidence type="ECO:0000256" key="1">
    <source>
        <dbReference type="SAM" id="MobiDB-lite"/>
    </source>
</evidence>
<protein>
    <recommendedName>
        <fullName evidence="2">Non-canonical E2 ubiquitin-conjugating enzyme C-terminal domain-containing protein</fullName>
    </recommendedName>
</protein>
<dbReference type="Proteomes" id="UP000002630">
    <property type="component" value="Linkage Group LG02"/>
</dbReference>
<accession>D7FW41</accession>
<sequence length="582" mass="65612">MDSDGDAAMANGGGGASANDENCASGERSVPEHCEECEDRRPVWDCKQGCGGVFCDVCFYALHRKGKRALHKPEKIERPGAATGNCGPAAGKGLSGWIGPRLPPQKEEAHPDMYDRKSFSERSKYIPVRLTSDERRYLRLVESVISVTDYTGKVDADFPSASKRSHLILKQITRFLSGLVLAVDYQKGMTMIDERGYSEHEGFFQDVLEIARRHKIMNPEKMRTEYAKLIYLMQDAVSPEAQRILNLNIKRGVKSVYEFLRERGGLAILSDPNVEIATREVLANGRPRPQITKDIRRKETAVAQIKRKYATHNLSQDDIHTCLYSMCDNDSFLNSNRVPIDKMIAFLEKYFSPDTPGDDAYSLAISAGEGGARLTHSHARQYNFAHQSLTLWRDIMHDMFRLWCLGEEDLLSESFAYKLVDTGQGKQRVQNSPQTFKAMQEILFHAQHGVQSWVGSSVIHLGDHNVPNALMFIDKYTQVSRILGPIVSCLEQLVVLYDKDEHIQNLIDTGYGGLETLRKDILFDFFRSAFDGSGADNFFDAGSCIDGRLTSAWNWCSQLNSKPFFPMFQLTGFTSFDGEFQR</sequence>
<evidence type="ECO:0000313" key="4">
    <source>
        <dbReference type="Proteomes" id="UP000002630"/>
    </source>
</evidence>
<evidence type="ECO:0000259" key="2">
    <source>
        <dbReference type="Pfam" id="PF09418"/>
    </source>
</evidence>
<dbReference type="eggNOG" id="ENOG502QRJJ">
    <property type="taxonomic scope" value="Eukaryota"/>
</dbReference>
<dbReference type="AlphaFoldDB" id="D7FW41"/>
<evidence type="ECO:0000313" key="3">
    <source>
        <dbReference type="EMBL" id="CBJ25561.1"/>
    </source>
</evidence>
<gene>
    <name evidence="3" type="ORF">Esi_0003_0216</name>
</gene>
<proteinExistence type="predicted"/>
<reference evidence="3 4" key="1">
    <citation type="journal article" date="2010" name="Nature">
        <title>The Ectocarpus genome and the independent evolution of multicellularity in brown algae.</title>
        <authorList>
            <person name="Cock J.M."/>
            <person name="Sterck L."/>
            <person name="Rouze P."/>
            <person name="Scornet D."/>
            <person name="Allen A.E."/>
            <person name="Amoutzias G."/>
            <person name="Anthouard V."/>
            <person name="Artiguenave F."/>
            <person name="Aury J.M."/>
            <person name="Badger J.H."/>
            <person name="Beszteri B."/>
            <person name="Billiau K."/>
            <person name="Bonnet E."/>
            <person name="Bothwell J.H."/>
            <person name="Bowler C."/>
            <person name="Boyen C."/>
            <person name="Brownlee C."/>
            <person name="Carrano C.J."/>
            <person name="Charrier B."/>
            <person name="Cho G.Y."/>
            <person name="Coelho S.M."/>
            <person name="Collen J."/>
            <person name="Corre E."/>
            <person name="Da Silva C."/>
            <person name="Delage L."/>
            <person name="Delaroque N."/>
            <person name="Dittami S.M."/>
            <person name="Doulbeau S."/>
            <person name="Elias M."/>
            <person name="Farnham G."/>
            <person name="Gachon C.M."/>
            <person name="Gschloessl B."/>
            <person name="Heesch S."/>
            <person name="Jabbari K."/>
            <person name="Jubin C."/>
            <person name="Kawai H."/>
            <person name="Kimura K."/>
            <person name="Kloareg B."/>
            <person name="Kupper F.C."/>
            <person name="Lang D."/>
            <person name="Le Bail A."/>
            <person name="Leblanc C."/>
            <person name="Lerouge P."/>
            <person name="Lohr M."/>
            <person name="Lopez P.J."/>
            <person name="Martens C."/>
            <person name="Maumus F."/>
            <person name="Michel G."/>
            <person name="Miranda-Saavedra D."/>
            <person name="Morales J."/>
            <person name="Moreau H."/>
            <person name="Motomura T."/>
            <person name="Nagasato C."/>
            <person name="Napoli C.A."/>
            <person name="Nelson D.R."/>
            <person name="Nyvall-Collen P."/>
            <person name="Peters A.F."/>
            <person name="Pommier C."/>
            <person name="Potin P."/>
            <person name="Poulain J."/>
            <person name="Quesneville H."/>
            <person name="Read B."/>
            <person name="Rensing S.A."/>
            <person name="Ritter A."/>
            <person name="Rousvoal S."/>
            <person name="Samanta M."/>
            <person name="Samson G."/>
            <person name="Schroeder D.C."/>
            <person name="Segurens B."/>
            <person name="Strittmatter M."/>
            <person name="Tonon T."/>
            <person name="Tregear J.W."/>
            <person name="Valentin K."/>
            <person name="von Dassow P."/>
            <person name="Yamagishi T."/>
            <person name="Van de Peer Y."/>
            <person name="Wincker P."/>
        </authorList>
    </citation>
    <scope>NUCLEOTIDE SEQUENCE [LARGE SCALE GENOMIC DNA]</scope>
    <source>
        <strain evidence="4">Ec32 / CCAP1310/4</strain>
    </source>
</reference>
<feature type="compositionally biased region" description="Low complexity" evidence="1">
    <location>
        <begin position="1"/>
        <end position="10"/>
    </location>
</feature>